<accession>A0A239I7F1</accession>
<evidence type="ECO:0000313" key="4">
    <source>
        <dbReference type="Proteomes" id="UP000198339"/>
    </source>
</evidence>
<dbReference type="PANTHER" id="PTHR43767:SF1">
    <property type="entry name" value="NONRIBOSOMAL PEPTIDE SYNTHASE PES1 (EUROFUNG)-RELATED"/>
    <property type="match status" value="1"/>
</dbReference>
<keyword evidence="4" id="KW-1185">Reference proteome</keyword>
<gene>
    <name evidence="3" type="ORF">SAMN06295955_10768</name>
</gene>
<organism evidence="3 4">
    <name type="scientific">Sphingopyxis indica</name>
    <dbReference type="NCBI Taxonomy" id="436663"/>
    <lineage>
        <taxon>Bacteria</taxon>
        <taxon>Pseudomonadati</taxon>
        <taxon>Pseudomonadota</taxon>
        <taxon>Alphaproteobacteria</taxon>
        <taxon>Sphingomonadales</taxon>
        <taxon>Sphingomonadaceae</taxon>
        <taxon>Sphingopyxis</taxon>
    </lineage>
</organism>
<dbReference type="SUPFAM" id="SSF56801">
    <property type="entry name" value="Acetyl-CoA synthetase-like"/>
    <property type="match status" value="1"/>
</dbReference>
<dbReference type="Gene3D" id="3.40.50.12780">
    <property type="entry name" value="N-terminal domain of ligase-like"/>
    <property type="match status" value="1"/>
</dbReference>
<sequence>MSSPLPSVNRNVPRITRLLAQATRAFANKDAISTPGAKLSYGGMFARMLALSERLSQLAQPGARIVVFMHNGIDAALLPLSLRDAGLVGVPVNWRMSPLELANVVKASEAELVLHDSASAGPVQEALARLSETRVRTVPVEQLDLNSIAHADPGARPDADEGALASIHYTSGTLGAPKGVMQSHLNWETVWRNLMTVRDFRRSDVVALTGPLSHAAGTYVVPLLLSGSTIFLPENTDPDSLAREIRDHSVTVLQCVPTLMTRLIASDAFCAAARQSLRLIVYGAESMPYATLRAAVESFGPIIAQNYGLTEAMMTCATLPPDEHAVFSNGKLVELRHGVVGRPYPFVELMVRRKDGNPVEGDEIGEITVRSPHIMLGYWRDPQATAEVLREGWLWTGDLARWTADGYLSLAGRRKDMIICGGMNMYPAEVQSFLCQLPDVRQCAVFGLPSAEWGEELAAVVVLAADDEERRESFRRKARCDLGIRTPKRWIFAQDLPRTANGKIDVSALKALAEREAAQ</sequence>
<evidence type="ECO:0000259" key="2">
    <source>
        <dbReference type="Pfam" id="PF13193"/>
    </source>
</evidence>
<protein>
    <submittedName>
        <fullName evidence="3">Long-chain acyl-CoA synthetase</fullName>
    </submittedName>
</protein>
<feature type="domain" description="AMP-binding enzyme C-terminal" evidence="2">
    <location>
        <begin position="429"/>
        <end position="503"/>
    </location>
</feature>
<reference evidence="3 4" key="1">
    <citation type="submission" date="2017-06" db="EMBL/GenBank/DDBJ databases">
        <authorList>
            <person name="Kim H.J."/>
            <person name="Triplett B.A."/>
        </authorList>
    </citation>
    <scope>NUCLEOTIDE SEQUENCE [LARGE SCALE GENOMIC DNA]</scope>
    <source>
        <strain evidence="3 4">DS15</strain>
    </source>
</reference>
<dbReference type="PANTHER" id="PTHR43767">
    <property type="entry name" value="LONG-CHAIN-FATTY-ACID--COA LIGASE"/>
    <property type="match status" value="1"/>
</dbReference>
<feature type="domain" description="AMP-dependent synthetase/ligase" evidence="1">
    <location>
        <begin position="21"/>
        <end position="379"/>
    </location>
</feature>
<dbReference type="Pfam" id="PF00501">
    <property type="entry name" value="AMP-binding"/>
    <property type="match status" value="1"/>
</dbReference>
<evidence type="ECO:0000313" key="3">
    <source>
        <dbReference type="EMBL" id="SNS89459.1"/>
    </source>
</evidence>
<dbReference type="InterPro" id="IPR050237">
    <property type="entry name" value="ATP-dep_AMP-bd_enzyme"/>
</dbReference>
<dbReference type="InterPro" id="IPR045851">
    <property type="entry name" value="AMP-bd_C_sf"/>
</dbReference>
<evidence type="ECO:0000259" key="1">
    <source>
        <dbReference type="Pfam" id="PF00501"/>
    </source>
</evidence>
<dbReference type="GO" id="GO:0016878">
    <property type="term" value="F:acid-thiol ligase activity"/>
    <property type="evidence" value="ECO:0007669"/>
    <property type="project" value="UniProtKB-ARBA"/>
</dbReference>
<proteinExistence type="predicted"/>
<dbReference type="EMBL" id="FZPA01000007">
    <property type="protein sequence ID" value="SNS89459.1"/>
    <property type="molecule type" value="Genomic_DNA"/>
</dbReference>
<dbReference type="Proteomes" id="UP000198339">
    <property type="component" value="Unassembled WGS sequence"/>
</dbReference>
<dbReference type="InterPro" id="IPR042099">
    <property type="entry name" value="ANL_N_sf"/>
</dbReference>
<dbReference type="Gene3D" id="3.30.300.30">
    <property type="match status" value="1"/>
</dbReference>
<name>A0A239I7F1_9SPHN</name>
<dbReference type="Pfam" id="PF13193">
    <property type="entry name" value="AMP-binding_C"/>
    <property type="match status" value="1"/>
</dbReference>
<dbReference type="InterPro" id="IPR025110">
    <property type="entry name" value="AMP-bd_C"/>
</dbReference>
<dbReference type="AlphaFoldDB" id="A0A239I7F1"/>
<dbReference type="InterPro" id="IPR000873">
    <property type="entry name" value="AMP-dep_synth/lig_dom"/>
</dbReference>